<dbReference type="EMBL" id="JAVRFD010000001">
    <property type="protein sequence ID" value="MDT0541292.1"/>
    <property type="molecule type" value="Genomic_DNA"/>
</dbReference>
<organism evidence="2 3">
    <name type="scientific">Streptomyces lonegramiae</name>
    <dbReference type="NCBI Taxonomy" id="3075524"/>
    <lineage>
        <taxon>Bacteria</taxon>
        <taxon>Bacillati</taxon>
        <taxon>Actinomycetota</taxon>
        <taxon>Actinomycetes</taxon>
        <taxon>Kitasatosporales</taxon>
        <taxon>Streptomycetaceae</taxon>
        <taxon>Streptomyces</taxon>
    </lineage>
</organism>
<dbReference type="Proteomes" id="UP001180754">
    <property type="component" value="Unassembled WGS sequence"/>
</dbReference>
<sequence>MPTLGYLTSGRPDLGLLFVDPRQGRAYAENRVTSVCAVPLTQAPDQATKSPAQGTLALVRLPDDLDERASGALDQLLRYLKQRRASGLALHSPGSVPAIPPSIRTLAQRLEFPLLVTAADSEWAGINEDLQRQRALVAERQVEQLESLLNTLPSQLANPEAASRIVRWLSDALGADVAAGSGERGAFAVAPAGPANLARSLVAADSAAGTDGSDAEHTQLVRVLGAEDGVLLAVASRRAFESTAGKLLRYAAKLLGLCEQARLEHQAAQSAVLASRSVHQAATQLLFGGEVLKTQVIAGLIAPALMDTELVRVRIIDTGSQARDPHLQWCLKHMGRRSLVSPCPGKDQHIIVVTPAREDAGVESDLGHLISARRGLAMGVSTPYPLDAAGAGYAEAAHAVLVAAHSPERVAVGADPKIAPLLPRNKASAWAQALLAPLLKPEHTLLLQTLPTGLSYKPVEASKALGIHRNTLRGRLSRAGHLLGLDLNSVNNRVLLLLAFNLLALPASDDFTPEPAPDFAGLIAAAGDTVQEWAEQRLSKLRSDPQNRDLLTTVSAWLENDLSIPATAQALNLSDPTVRSHIKAASKQLGMGLDAQALSVHDTDVVTIADVGIAVFLLTGRPVLGQPRG</sequence>
<dbReference type="Gene3D" id="1.10.10.2840">
    <property type="entry name" value="PucR C-terminal helix-turn-helix domain"/>
    <property type="match status" value="2"/>
</dbReference>
<dbReference type="PANTHER" id="PTHR33744:SF1">
    <property type="entry name" value="DNA-BINDING TRANSCRIPTIONAL ACTIVATOR ADER"/>
    <property type="match status" value="1"/>
</dbReference>
<dbReference type="Pfam" id="PF13556">
    <property type="entry name" value="HTH_30"/>
    <property type="match status" value="2"/>
</dbReference>
<evidence type="ECO:0000259" key="1">
    <source>
        <dbReference type="Pfam" id="PF13556"/>
    </source>
</evidence>
<proteinExistence type="predicted"/>
<dbReference type="InterPro" id="IPR051448">
    <property type="entry name" value="CdaR-like_regulators"/>
</dbReference>
<dbReference type="InterPro" id="IPR042070">
    <property type="entry name" value="PucR_C-HTH_sf"/>
</dbReference>
<dbReference type="RefSeq" id="WP_311721552.1">
    <property type="nucleotide sequence ID" value="NZ_JAVRFD010000001.1"/>
</dbReference>
<evidence type="ECO:0000313" key="2">
    <source>
        <dbReference type="EMBL" id="MDT0541292.1"/>
    </source>
</evidence>
<protein>
    <submittedName>
        <fullName evidence="2">Helix-turn-helix domain-containing protein</fullName>
    </submittedName>
</protein>
<reference evidence="2" key="1">
    <citation type="submission" date="2024-05" db="EMBL/GenBank/DDBJ databases">
        <title>30 novel species of actinomycetes from the DSMZ collection.</title>
        <authorList>
            <person name="Nouioui I."/>
        </authorList>
    </citation>
    <scope>NUCLEOTIDE SEQUENCE</scope>
    <source>
        <strain evidence="2">DSM 41529</strain>
    </source>
</reference>
<dbReference type="PANTHER" id="PTHR33744">
    <property type="entry name" value="CARBOHYDRATE DIACID REGULATOR"/>
    <property type="match status" value="1"/>
</dbReference>
<gene>
    <name evidence="2" type="ORF">RND15_00995</name>
</gene>
<accession>A0ABU2X7D2</accession>
<name>A0ABU2X7D2_9ACTN</name>
<feature type="domain" description="PucR C-terminal helix-turn-helix" evidence="1">
    <location>
        <begin position="550"/>
        <end position="595"/>
    </location>
</feature>
<keyword evidence="3" id="KW-1185">Reference proteome</keyword>
<feature type="domain" description="PucR C-terminal helix-turn-helix" evidence="1">
    <location>
        <begin position="447"/>
        <end position="501"/>
    </location>
</feature>
<dbReference type="InterPro" id="IPR025736">
    <property type="entry name" value="PucR_C-HTH_dom"/>
</dbReference>
<evidence type="ECO:0000313" key="3">
    <source>
        <dbReference type="Proteomes" id="UP001180754"/>
    </source>
</evidence>
<comment type="caution">
    <text evidence="2">The sequence shown here is derived from an EMBL/GenBank/DDBJ whole genome shotgun (WGS) entry which is preliminary data.</text>
</comment>